<dbReference type="FunFam" id="3.40.20.10:FF:000018">
    <property type="entry name" value="Coactosin-like 1"/>
    <property type="match status" value="1"/>
</dbReference>
<sequence length="160" mass="17901">MAGADISSPDIQQAYRDVRDDKTATSWMLLNYENPRSDVLTLTATGEGGLNELNEKLKEEDCGFAYARVEYSNDKESKRTKFVLITWIGEKAPIMRKAKISVHTADVKKLISVFSIEVPARSQEDVDEDHIVTRLRKVSGIMPMGDQATRTQSRSASLCC</sequence>
<dbReference type="CDD" id="cd11282">
    <property type="entry name" value="ADF_coactosin_like"/>
    <property type="match status" value="1"/>
</dbReference>
<keyword evidence="4" id="KW-0206">Cytoskeleton</keyword>
<dbReference type="SUPFAM" id="SSF55753">
    <property type="entry name" value="Actin depolymerizing proteins"/>
    <property type="match status" value="1"/>
</dbReference>
<evidence type="ECO:0000256" key="5">
    <source>
        <dbReference type="ARBA" id="ARBA00038052"/>
    </source>
</evidence>
<gene>
    <name evidence="7" type="ORF">M407DRAFT_245957</name>
</gene>
<organism evidence="7 8">
    <name type="scientific">Tulasnella calospora MUT 4182</name>
    <dbReference type="NCBI Taxonomy" id="1051891"/>
    <lineage>
        <taxon>Eukaryota</taxon>
        <taxon>Fungi</taxon>
        <taxon>Dikarya</taxon>
        <taxon>Basidiomycota</taxon>
        <taxon>Agaricomycotina</taxon>
        <taxon>Agaricomycetes</taxon>
        <taxon>Cantharellales</taxon>
        <taxon>Tulasnellaceae</taxon>
        <taxon>Tulasnella</taxon>
    </lineage>
</organism>
<dbReference type="SMART" id="SM00102">
    <property type="entry name" value="ADF"/>
    <property type="match status" value="1"/>
</dbReference>
<dbReference type="PROSITE" id="PS51263">
    <property type="entry name" value="ADF_H"/>
    <property type="match status" value="1"/>
</dbReference>
<keyword evidence="3" id="KW-0009">Actin-binding</keyword>
<keyword evidence="2" id="KW-0963">Cytoplasm</keyword>
<evidence type="ECO:0000256" key="1">
    <source>
        <dbReference type="ARBA" id="ARBA00004245"/>
    </source>
</evidence>
<evidence type="ECO:0000313" key="8">
    <source>
        <dbReference type="Proteomes" id="UP000054248"/>
    </source>
</evidence>
<proteinExistence type="inferred from homology"/>
<accession>A0A0C3LF52</accession>
<evidence type="ECO:0000313" key="7">
    <source>
        <dbReference type="EMBL" id="KIO20082.1"/>
    </source>
</evidence>
<comment type="similarity">
    <text evidence="5">Belongs to the actin-binding proteins ADF family. Coactosin subfamily.</text>
</comment>
<evidence type="ECO:0000259" key="6">
    <source>
        <dbReference type="PROSITE" id="PS51263"/>
    </source>
</evidence>
<reference evidence="7 8" key="1">
    <citation type="submission" date="2014-04" db="EMBL/GenBank/DDBJ databases">
        <authorList>
            <consortium name="DOE Joint Genome Institute"/>
            <person name="Kuo A."/>
            <person name="Girlanda M."/>
            <person name="Perotto S."/>
            <person name="Kohler A."/>
            <person name="Nagy L.G."/>
            <person name="Floudas D."/>
            <person name="Copeland A."/>
            <person name="Barry K.W."/>
            <person name="Cichocki N."/>
            <person name="Veneault-Fourrey C."/>
            <person name="LaButti K."/>
            <person name="Lindquist E.A."/>
            <person name="Lipzen A."/>
            <person name="Lundell T."/>
            <person name="Morin E."/>
            <person name="Murat C."/>
            <person name="Sun H."/>
            <person name="Tunlid A."/>
            <person name="Henrissat B."/>
            <person name="Grigoriev I.V."/>
            <person name="Hibbett D.S."/>
            <person name="Martin F."/>
            <person name="Nordberg H.P."/>
            <person name="Cantor M.N."/>
            <person name="Hua S.X."/>
        </authorList>
    </citation>
    <scope>NUCLEOTIDE SEQUENCE [LARGE SCALE GENOMIC DNA]</scope>
    <source>
        <strain evidence="7 8">MUT 4182</strain>
    </source>
</reference>
<dbReference type="PANTHER" id="PTHR10829:SF56">
    <property type="entry name" value="ADF-H DOMAIN-CONTAINING PROTEIN"/>
    <property type="match status" value="1"/>
</dbReference>
<reference evidence="8" key="2">
    <citation type="submission" date="2015-01" db="EMBL/GenBank/DDBJ databases">
        <title>Evolutionary Origins and Diversification of the Mycorrhizal Mutualists.</title>
        <authorList>
            <consortium name="DOE Joint Genome Institute"/>
            <consortium name="Mycorrhizal Genomics Consortium"/>
            <person name="Kohler A."/>
            <person name="Kuo A."/>
            <person name="Nagy L.G."/>
            <person name="Floudas D."/>
            <person name="Copeland A."/>
            <person name="Barry K.W."/>
            <person name="Cichocki N."/>
            <person name="Veneault-Fourrey C."/>
            <person name="LaButti K."/>
            <person name="Lindquist E.A."/>
            <person name="Lipzen A."/>
            <person name="Lundell T."/>
            <person name="Morin E."/>
            <person name="Murat C."/>
            <person name="Riley R."/>
            <person name="Ohm R."/>
            <person name="Sun H."/>
            <person name="Tunlid A."/>
            <person name="Henrissat B."/>
            <person name="Grigoriev I.V."/>
            <person name="Hibbett D.S."/>
            <person name="Martin F."/>
        </authorList>
    </citation>
    <scope>NUCLEOTIDE SEQUENCE [LARGE SCALE GENOMIC DNA]</scope>
    <source>
        <strain evidence="8">MUT 4182</strain>
    </source>
</reference>
<evidence type="ECO:0000256" key="3">
    <source>
        <dbReference type="ARBA" id="ARBA00023203"/>
    </source>
</evidence>
<evidence type="ECO:0000256" key="4">
    <source>
        <dbReference type="ARBA" id="ARBA00023212"/>
    </source>
</evidence>
<keyword evidence="8" id="KW-1185">Reference proteome</keyword>
<dbReference type="STRING" id="1051891.A0A0C3LF52"/>
<dbReference type="GO" id="GO:0005884">
    <property type="term" value="C:actin filament"/>
    <property type="evidence" value="ECO:0007669"/>
    <property type="project" value="TreeGrafter"/>
</dbReference>
<comment type="subcellular location">
    <subcellularLocation>
        <location evidence="1">Cytoplasm</location>
        <location evidence="1">Cytoskeleton</location>
    </subcellularLocation>
</comment>
<feature type="domain" description="ADF-H" evidence="6">
    <location>
        <begin position="3"/>
        <end position="136"/>
    </location>
</feature>
<dbReference type="GO" id="GO:0030427">
    <property type="term" value="C:site of polarized growth"/>
    <property type="evidence" value="ECO:0007669"/>
    <property type="project" value="TreeGrafter"/>
</dbReference>
<dbReference type="GO" id="GO:0051015">
    <property type="term" value="F:actin filament binding"/>
    <property type="evidence" value="ECO:0007669"/>
    <property type="project" value="TreeGrafter"/>
</dbReference>
<dbReference type="Pfam" id="PF00241">
    <property type="entry name" value="Cofilin_ADF"/>
    <property type="match status" value="1"/>
</dbReference>
<dbReference type="HOGENOM" id="CLU_129657_0_0_1"/>
<protein>
    <recommendedName>
        <fullName evidence="6">ADF-H domain-containing protein</fullName>
    </recommendedName>
</protein>
<dbReference type="InterPro" id="IPR029006">
    <property type="entry name" value="ADF-H/Gelsolin-like_dom_sf"/>
</dbReference>
<dbReference type="EMBL" id="KN823189">
    <property type="protein sequence ID" value="KIO20082.1"/>
    <property type="molecule type" value="Genomic_DNA"/>
</dbReference>
<dbReference type="OrthoDB" id="20822at2759"/>
<dbReference type="Proteomes" id="UP000054248">
    <property type="component" value="Unassembled WGS sequence"/>
</dbReference>
<dbReference type="AlphaFoldDB" id="A0A0C3LF52"/>
<dbReference type="Gene3D" id="3.40.20.10">
    <property type="entry name" value="Severin"/>
    <property type="match status" value="1"/>
</dbReference>
<dbReference type="InterPro" id="IPR002108">
    <property type="entry name" value="ADF-H"/>
</dbReference>
<name>A0A0C3LF52_9AGAM</name>
<dbReference type="GO" id="GO:0030833">
    <property type="term" value="P:regulation of actin filament polymerization"/>
    <property type="evidence" value="ECO:0007669"/>
    <property type="project" value="TreeGrafter"/>
</dbReference>
<evidence type="ECO:0000256" key="2">
    <source>
        <dbReference type="ARBA" id="ARBA00022490"/>
    </source>
</evidence>
<dbReference type="GO" id="GO:0030864">
    <property type="term" value="C:cortical actin cytoskeleton"/>
    <property type="evidence" value="ECO:0007669"/>
    <property type="project" value="TreeGrafter"/>
</dbReference>
<dbReference type="PANTHER" id="PTHR10829">
    <property type="entry name" value="CORTACTIN AND DREBRIN"/>
    <property type="match status" value="1"/>
</dbReference>